<dbReference type="Pfam" id="PF00990">
    <property type="entry name" value="GGDEF"/>
    <property type="match status" value="1"/>
</dbReference>
<dbReference type="InterPro" id="IPR000160">
    <property type="entry name" value="GGDEF_dom"/>
</dbReference>
<dbReference type="RefSeq" id="WP_254576471.1">
    <property type="nucleotide sequence ID" value="NZ_CP100595.1"/>
</dbReference>
<dbReference type="InterPro" id="IPR050469">
    <property type="entry name" value="Diguanylate_Cyclase"/>
</dbReference>
<organism evidence="5 6">
    <name type="scientific">Arcobacter roscoffensis</name>
    <dbReference type="NCBI Taxonomy" id="2961520"/>
    <lineage>
        <taxon>Bacteria</taxon>
        <taxon>Pseudomonadati</taxon>
        <taxon>Campylobacterota</taxon>
        <taxon>Epsilonproteobacteria</taxon>
        <taxon>Campylobacterales</taxon>
        <taxon>Arcobacteraceae</taxon>
        <taxon>Arcobacter</taxon>
    </lineage>
</organism>
<dbReference type="Gene3D" id="3.30.70.270">
    <property type="match status" value="1"/>
</dbReference>
<protein>
    <recommendedName>
        <fullName evidence="1">diguanylate cyclase</fullName>
        <ecNumber evidence="1">2.7.7.65</ecNumber>
    </recommendedName>
</protein>
<evidence type="ECO:0000256" key="2">
    <source>
        <dbReference type="ARBA" id="ARBA00034247"/>
    </source>
</evidence>
<keyword evidence="6" id="KW-1185">Reference proteome</keyword>
<dbReference type="PROSITE" id="PS50887">
    <property type="entry name" value="GGDEF"/>
    <property type="match status" value="1"/>
</dbReference>
<name>A0ABY5E3H1_9BACT</name>
<dbReference type="InterPro" id="IPR029787">
    <property type="entry name" value="Nucleotide_cyclase"/>
</dbReference>
<sequence length="821" mass="96659">MRLKKLLLFYITFTLFFSFLYAQNFNILKNNTKKNIDTLAYQLNFLTPNYQKNEKKIRDLLKLYYENYSNIVAFEIKQERRYLYSSYKKDEQMYLLKNRILKDPKYKTKQFYSTDILNEENKIVAKLIVYFKEEIKFTKEELLYLQNKKVLKVQNDSNLPPYNFNEDGLQKGFSIDYMNLIANKLAIEVQYIQGNWDNFLNMLEHNELDLMLNVLKSKKREKRFLFTSKAYASSPLAMLTRLDHKDVHTFKELEGETMALVKGYHSYDRVKNNYPKINIFPTTNTYSMIEAVATKKADASYGLKTVLDYNINRHLFTNLKTMENHDDKELSFYITVNKENKILKSIIEKVQKQISKEEIEKLEKKWFKKAKLEKIKSKDFLLTQDEISYLTKKQKVKMCVDPNYLPYEYIDENGNFIGITSNFMEQLSKNSGINFELIKTTSWSESLEFIRKGDCDILPNTVQTKDRENYLNFTQDYFEFSNVIATKDNEIFIDSIESLNGKKVAVIKNHSIAELIKFRYPEIELIEVSNSQEGLKKVKQDKTYAFIDSFPSLAYNLQNSKINDIKISGKIKLTSKSKIAIRKDDLILQSILNKAINSIKPHEKEALLNRWLTIIKEKKLDIELLVKIVLYIVAISLFIILFIIYRANRKLKNMNKELEKISQTDKLTSIFNRTKLDMILELEFKNKKRYKKPLSLILIDIDYFKKINDTCGHLCGDEILKEFSNLLKINIRETDFIGRWGGEEFLIITPFTNEEEAFILAQKLREKIEDFNFYENIKATASFGVYEVRNGSINKSLSNVDDALYEAKNSGRNCVKICKGE</sequence>
<dbReference type="NCBIfam" id="TIGR00254">
    <property type="entry name" value="GGDEF"/>
    <property type="match status" value="1"/>
</dbReference>
<dbReference type="Proteomes" id="UP001060012">
    <property type="component" value="Chromosome"/>
</dbReference>
<reference evidence="5" key="1">
    <citation type="submission" date="2022-07" db="EMBL/GenBank/DDBJ databases">
        <title>Arcobacter roscoffensis sp. nov., a marine bacterium isolated from coastal seawater collected from Roscoff, France.</title>
        <authorList>
            <person name="Pascual J."/>
            <person name="Lepeaux C."/>
            <person name="Methner A."/>
            <person name="Overmann J."/>
        </authorList>
    </citation>
    <scope>NUCLEOTIDE SEQUENCE</scope>
    <source>
        <strain evidence="5">ARW1-2F2</strain>
    </source>
</reference>
<keyword evidence="3" id="KW-0472">Membrane</keyword>
<evidence type="ECO:0000313" key="5">
    <source>
        <dbReference type="EMBL" id="UTJ06291.1"/>
    </source>
</evidence>
<dbReference type="InterPro" id="IPR001638">
    <property type="entry name" value="Solute-binding_3/MltF_N"/>
</dbReference>
<dbReference type="InterPro" id="IPR043128">
    <property type="entry name" value="Rev_trsase/Diguanyl_cyclase"/>
</dbReference>
<gene>
    <name evidence="5" type="ORF">NJU99_13700</name>
</gene>
<dbReference type="CDD" id="cd01007">
    <property type="entry name" value="PBP2_BvgS_HisK_like"/>
    <property type="match status" value="1"/>
</dbReference>
<dbReference type="Gene3D" id="3.40.190.10">
    <property type="entry name" value="Periplasmic binding protein-like II"/>
    <property type="match status" value="4"/>
</dbReference>
<accession>A0ABY5E3H1</accession>
<feature type="transmembrane region" description="Helical" evidence="3">
    <location>
        <begin position="624"/>
        <end position="645"/>
    </location>
</feature>
<dbReference type="SUPFAM" id="SSF55073">
    <property type="entry name" value="Nucleotide cyclase"/>
    <property type="match status" value="1"/>
</dbReference>
<dbReference type="EMBL" id="CP100595">
    <property type="protein sequence ID" value="UTJ06291.1"/>
    <property type="molecule type" value="Genomic_DNA"/>
</dbReference>
<dbReference type="CDD" id="cd01949">
    <property type="entry name" value="GGDEF"/>
    <property type="match status" value="1"/>
</dbReference>
<dbReference type="PANTHER" id="PTHR45138">
    <property type="entry name" value="REGULATORY COMPONENTS OF SENSORY TRANSDUCTION SYSTEM"/>
    <property type="match status" value="1"/>
</dbReference>
<dbReference type="Pfam" id="PF00497">
    <property type="entry name" value="SBP_bac_3"/>
    <property type="match status" value="2"/>
</dbReference>
<dbReference type="CDD" id="cd13708">
    <property type="entry name" value="PBP2_BvgS_like_1"/>
    <property type="match status" value="1"/>
</dbReference>
<evidence type="ECO:0000313" key="6">
    <source>
        <dbReference type="Proteomes" id="UP001060012"/>
    </source>
</evidence>
<dbReference type="PANTHER" id="PTHR45138:SF9">
    <property type="entry name" value="DIGUANYLATE CYCLASE DGCM-RELATED"/>
    <property type="match status" value="1"/>
</dbReference>
<evidence type="ECO:0000256" key="3">
    <source>
        <dbReference type="SAM" id="Phobius"/>
    </source>
</evidence>
<dbReference type="SMART" id="SM00062">
    <property type="entry name" value="PBPb"/>
    <property type="match status" value="2"/>
</dbReference>
<keyword evidence="3" id="KW-1133">Transmembrane helix</keyword>
<comment type="catalytic activity">
    <reaction evidence="2">
        <text>2 GTP = 3',3'-c-di-GMP + 2 diphosphate</text>
        <dbReference type="Rhea" id="RHEA:24898"/>
        <dbReference type="ChEBI" id="CHEBI:33019"/>
        <dbReference type="ChEBI" id="CHEBI:37565"/>
        <dbReference type="ChEBI" id="CHEBI:58805"/>
        <dbReference type="EC" id="2.7.7.65"/>
    </reaction>
</comment>
<dbReference type="SMART" id="SM00267">
    <property type="entry name" value="GGDEF"/>
    <property type="match status" value="1"/>
</dbReference>
<proteinExistence type="predicted"/>
<dbReference type="SUPFAM" id="SSF53850">
    <property type="entry name" value="Periplasmic binding protein-like II"/>
    <property type="match status" value="2"/>
</dbReference>
<dbReference type="EC" id="2.7.7.65" evidence="1"/>
<evidence type="ECO:0000259" key="4">
    <source>
        <dbReference type="PROSITE" id="PS50887"/>
    </source>
</evidence>
<feature type="domain" description="GGDEF" evidence="4">
    <location>
        <begin position="692"/>
        <end position="820"/>
    </location>
</feature>
<evidence type="ECO:0000256" key="1">
    <source>
        <dbReference type="ARBA" id="ARBA00012528"/>
    </source>
</evidence>
<keyword evidence="3" id="KW-0812">Transmembrane</keyword>